<proteinExistence type="predicted"/>
<dbReference type="AlphaFoldDB" id="A0A1Y2GCV6"/>
<organism evidence="1 2">
    <name type="scientific">Lobosporangium transversale</name>
    <dbReference type="NCBI Taxonomy" id="64571"/>
    <lineage>
        <taxon>Eukaryota</taxon>
        <taxon>Fungi</taxon>
        <taxon>Fungi incertae sedis</taxon>
        <taxon>Mucoromycota</taxon>
        <taxon>Mortierellomycotina</taxon>
        <taxon>Mortierellomycetes</taxon>
        <taxon>Mortierellales</taxon>
        <taxon>Mortierellaceae</taxon>
        <taxon>Lobosporangium</taxon>
    </lineage>
</organism>
<dbReference type="Proteomes" id="UP000193648">
    <property type="component" value="Unassembled WGS sequence"/>
</dbReference>
<accession>A0A1Y2GCV6</accession>
<gene>
    <name evidence="1" type="ORF">BCR41DRAFT_361479</name>
</gene>
<dbReference type="CDD" id="cd11296">
    <property type="entry name" value="O-FucT_like"/>
    <property type="match status" value="1"/>
</dbReference>
<dbReference type="STRING" id="64571.A0A1Y2GCV6"/>
<dbReference type="InParanoid" id="A0A1Y2GCV6"/>
<evidence type="ECO:0000313" key="2">
    <source>
        <dbReference type="Proteomes" id="UP000193648"/>
    </source>
</evidence>
<comment type="caution">
    <text evidence="1">The sequence shown here is derived from an EMBL/GenBank/DDBJ whole genome shotgun (WGS) entry which is preliminary data.</text>
</comment>
<keyword evidence="2" id="KW-1185">Reference proteome</keyword>
<evidence type="ECO:0000313" key="1">
    <source>
        <dbReference type="EMBL" id="ORZ05959.1"/>
    </source>
</evidence>
<dbReference type="Gene3D" id="3.40.50.11350">
    <property type="match status" value="1"/>
</dbReference>
<dbReference type="EMBL" id="MCFF01000048">
    <property type="protein sequence ID" value="ORZ05959.1"/>
    <property type="molecule type" value="Genomic_DNA"/>
</dbReference>
<dbReference type="OrthoDB" id="3345970at2759"/>
<reference evidence="1 2" key="1">
    <citation type="submission" date="2016-07" db="EMBL/GenBank/DDBJ databases">
        <title>Pervasive Adenine N6-methylation of Active Genes in Fungi.</title>
        <authorList>
            <consortium name="DOE Joint Genome Institute"/>
            <person name="Mondo S.J."/>
            <person name="Dannebaum R.O."/>
            <person name="Kuo R.C."/>
            <person name="Labutti K."/>
            <person name="Haridas S."/>
            <person name="Kuo A."/>
            <person name="Salamov A."/>
            <person name="Ahrendt S.R."/>
            <person name="Lipzen A."/>
            <person name="Sullivan W."/>
            <person name="Andreopoulos W.B."/>
            <person name="Clum A."/>
            <person name="Lindquist E."/>
            <person name="Daum C."/>
            <person name="Ramamoorthy G.K."/>
            <person name="Gryganskyi A."/>
            <person name="Culley D."/>
            <person name="Magnuson J.K."/>
            <person name="James T.Y."/>
            <person name="O'Malley M.A."/>
            <person name="Stajich J.E."/>
            <person name="Spatafora J.W."/>
            <person name="Visel A."/>
            <person name="Grigoriev I.V."/>
        </authorList>
    </citation>
    <scope>NUCLEOTIDE SEQUENCE [LARGE SCALE GENOMIC DNA]</scope>
    <source>
        <strain evidence="1 2">NRRL 3116</strain>
    </source>
</reference>
<dbReference type="GeneID" id="33567385"/>
<protein>
    <submittedName>
        <fullName evidence="1">Uncharacterized protein</fullName>
    </submittedName>
</protein>
<sequence>MAIYYEKSPVLDNGTCVPPTEDPLADQIPWEARFPGFATCRIENYVDLHEELGFVSARILSIEGQFHTTGWIPIIYSSIEGAERHRTIATTFLRFAPVVFEAADYLWRRLKDMLQKRYFKADLSLGHSDPSDDSNWLLLSMHVRRGDFITDKHGWQEFDTEWMISCVKDAVESVFTDVTDENINKSIDEASRLFYMATDEVSPQIIESFRSLGAVFVKDLMDGYFMERFGHLVVFEDWLGLVEQLICARATRFYGTMSSSFTGGIVNLRFAQDYQSRIRPPFINEKVKERHNNYFFKPGTDRLLTKEQKQLGIP</sequence>
<dbReference type="RefSeq" id="XP_021877340.1">
    <property type="nucleotide sequence ID" value="XM_022025541.1"/>
</dbReference>
<name>A0A1Y2GCV6_9FUNG</name>